<reference evidence="2" key="1">
    <citation type="submission" date="2019-08" db="EMBL/GenBank/DDBJ databases">
        <authorList>
            <person name="Kucharzyk K."/>
            <person name="Murdoch R.W."/>
            <person name="Higgins S."/>
            <person name="Loffler F."/>
        </authorList>
    </citation>
    <scope>NUCLEOTIDE SEQUENCE</scope>
</reference>
<organism evidence="2">
    <name type="scientific">bioreactor metagenome</name>
    <dbReference type="NCBI Taxonomy" id="1076179"/>
    <lineage>
        <taxon>unclassified sequences</taxon>
        <taxon>metagenomes</taxon>
        <taxon>ecological metagenomes</taxon>
    </lineage>
</organism>
<dbReference type="HAMAP" id="MF_00674">
    <property type="entry name" value="UPF0251"/>
    <property type="match status" value="1"/>
</dbReference>
<name>A0A645BFZ4_9ZZZZ</name>
<protein>
    <submittedName>
        <fullName evidence="2">Uncharacterized protein</fullName>
    </submittedName>
</protein>
<evidence type="ECO:0000256" key="1">
    <source>
        <dbReference type="ARBA" id="ARBA00009350"/>
    </source>
</evidence>
<dbReference type="InterPro" id="IPR002852">
    <property type="entry name" value="UPF0251"/>
</dbReference>
<dbReference type="Pfam" id="PF02001">
    <property type="entry name" value="DUF134"/>
    <property type="match status" value="1"/>
</dbReference>
<dbReference type="PANTHER" id="PTHR37478">
    <property type="match status" value="1"/>
</dbReference>
<comment type="caution">
    <text evidence="2">The sequence shown here is derived from an EMBL/GenBank/DDBJ whole genome shotgun (WGS) entry which is preliminary data.</text>
</comment>
<proteinExistence type="inferred from homology"/>
<evidence type="ECO:0000313" key="2">
    <source>
        <dbReference type="EMBL" id="MPM64360.1"/>
    </source>
</evidence>
<gene>
    <name evidence="2" type="ORF">SDC9_111246</name>
</gene>
<comment type="similarity">
    <text evidence="1">Belongs to the UPF0251 family.</text>
</comment>
<dbReference type="PANTHER" id="PTHR37478:SF2">
    <property type="entry name" value="UPF0251 PROTEIN TK0562"/>
    <property type="match status" value="1"/>
</dbReference>
<dbReference type="AlphaFoldDB" id="A0A645BFZ4"/>
<dbReference type="InterPro" id="IPR013324">
    <property type="entry name" value="RNA_pol_sigma_r3/r4-like"/>
</dbReference>
<dbReference type="EMBL" id="VSSQ01019907">
    <property type="protein sequence ID" value="MPM64360.1"/>
    <property type="molecule type" value="Genomic_DNA"/>
</dbReference>
<sequence>MPRPRKWRKVCRLPKASEFAPLIEKSASLAPVTITVDEYETIRLIDNEGFTQEECSGYMKIARTTVQQVYNNARKKLAHALVEGLPFKIEGGDYLLCDGKEAYCGCGGCRKHGCKREAREEAAFESIRPRPD</sequence>
<accession>A0A645BFZ4</accession>
<dbReference type="SUPFAM" id="SSF88659">
    <property type="entry name" value="Sigma3 and sigma4 domains of RNA polymerase sigma factors"/>
    <property type="match status" value="1"/>
</dbReference>